<organism evidence="4 5">
    <name type="scientific">Candidatus Thiodictyon syntrophicum</name>
    <dbReference type="NCBI Taxonomy" id="1166950"/>
    <lineage>
        <taxon>Bacteria</taxon>
        <taxon>Pseudomonadati</taxon>
        <taxon>Pseudomonadota</taxon>
        <taxon>Gammaproteobacteria</taxon>
        <taxon>Chromatiales</taxon>
        <taxon>Chromatiaceae</taxon>
        <taxon>Thiodictyon</taxon>
    </lineage>
</organism>
<dbReference type="RefSeq" id="WP_100919809.1">
    <property type="nucleotide sequence ID" value="NZ_CP020370.1"/>
</dbReference>
<dbReference type="InterPro" id="IPR049052">
    <property type="entry name" value="nSTAND1"/>
</dbReference>
<dbReference type="Proteomes" id="UP000232638">
    <property type="component" value="Chromosome"/>
</dbReference>
<name>A0A2K8U9H4_9GAMM</name>
<dbReference type="Pfam" id="PF20703">
    <property type="entry name" value="nSTAND1"/>
    <property type="match status" value="1"/>
</dbReference>
<dbReference type="InterPro" id="IPR042095">
    <property type="entry name" value="SUMF_sf"/>
</dbReference>
<dbReference type="Pfam" id="PF03781">
    <property type="entry name" value="FGE-sulfatase"/>
    <property type="match status" value="1"/>
</dbReference>
<evidence type="ECO:0000256" key="1">
    <source>
        <dbReference type="SAM" id="MobiDB-lite"/>
    </source>
</evidence>
<dbReference type="SUPFAM" id="SSF52540">
    <property type="entry name" value="P-loop containing nucleoside triphosphate hydrolases"/>
    <property type="match status" value="1"/>
</dbReference>
<sequence>MPSTTAPVGHPPPPHPFRIFLASPGDVGHERTIVREVVEQVRAYGRFRGRLALELIGWDQPGAAVAMQAGLTPQEAIDRGLPRPCDCDLVIAVFWGRMGTPLPPEYHKPDGSPYASGSEWEYRNALDGFHANGRPAVWLFRRTEQPSVPLGDPNLERHLDQWRAVERFLAAECDNPDGSIASGINQYRAPDDFRVQLEGLLREHLERLVIRLDQAAPAVREDPPAPDAPAAPPAQPAYRGDPYPGLAAFTPEQAPIYFGRGPEIDQLLALFTDPRTRFAAVVGLSGAGKSSLVAAGLIPRLREGLIGGAPWLDCRCTPAERGPDPFLALATVLKGLLPGDGGTVADLARDLQTDPNRFGAAAAALLAGRPAGAELLLYIDQLEELFVQTDPALTPGFVALLARAADTPRVRCLATLRGDFYAAACEQPGLAFLLRRDRGTLPLDPPGRPAMARMIAGPARAVGLDLEEGLSDRILEDAGGSAAGPGTLALTAFALNELYRLGGAAGRLTLADYRAIGGIDGAVCRRAEETLRRLGPGPGQSPDAALGDLFERLVEVDEQEVAARRRAAWSDLPPGSRPLAAELTKARLLTAGHGADEAPTLELAHESLLRAWPRLADWVRDHAEALRARRDLQRAAAEWQAAGRPAAALRVGPLLKRYRAAPPPRSDLAADYLRACGRRVWRGRALGAMGLMLLALVGWVWNRINQPTGYPPVLMAKGLAVELGLGRLPGPLRLLHEPDLVPIPGGRFQMGDSVGDGYDDERPVHERTIAPFELGRTEVTFDDYDLFAAATGRPRPGDEGWGRGQRPVINVSWEEASAYAAWLARITDRPWRLPSEAEWEYAARAGTTTARWYEETEGADMEPCRYMNGQDQSLDRSSYFTEGTKKAYASQGLWKPFECDDHFVYTAPVGSFPPNPWGLHDMLGNVWEWVADCQYGYAEAPKDGTAVTEDSVSISKKCATRVLRGGSWLNDGRFLRAAVRFRPAPAYRLNNLGLRLARSL</sequence>
<dbReference type="PANTHER" id="PTHR23150">
    <property type="entry name" value="SULFATASE MODIFYING FACTOR 1, 2"/>
    <property type="match status" value="1"/>
</dbReference>
<proteinExistence type="predicted"/>
<keyword evidence="5" id="KW-1185">Reference proteome</keyword>
<dbReference type="KEGG" id="tsy:THSYN_14630"/>
<dbReference type="InterPro" id="IPR027417">
    <property type="entry name" value="P-loop_NTPase"/>
</dbReference>
<dbReference type="PANTHER" id="PTHR23150:SF35">
    <property type="entry name" value="BLL6746 PROTEIN"/>
    <property type="match status" value="1"/>
</dbReference>
<protein>
    <submittedName>
        <fullName evidence="4">Uncharacterized protein</fullName>
    </submittedName>
</protein>
<dbReference type="InterPro" id="IPR005532">
    <property type="entry name" value="SUMF_dom"/>
</dbReference>
<dbReference type="InterPro" id="IPR016187">
    <property type="entry name" value="CTDL_fold"/>
</dbReference>
<dbReference type="Gene3D" id="3.90.1580.10">
    <property type="entry name" value="paralog of FGE (formylglycine-generating enzyme)"/>
    <property type="match status" value="1"/>
</dbReference>
<evidence type="ECO:0000259" key="2">
    <source>
        <dbReference type="Pfam" id="PF03781"/>
    </source>
</evidence>
<feature type="domain" description="Novel STAND NTPase 1" evidence="3">
    <location>
        <begin position="242"/>
        <end position="645"/>
    </location>
</feature>
<dbReference type="InterPro" id="IPR051043">
    <property type="entry name" value="Sulfatase_Mod_Factor_Kinase"/>
</dbReference>
<dbReference type="GO" id="GO:0120147">
    <property type="term" value="F:formylglycine-generating oxidase activity"/>
    <property type="evidence" value="ECO:0007669"/>
    <property type="project" value="TreeGrafter"/>
</dbReference>
<evidence type="ECO:0000259" key="3">
    <source>
        <dbReference type="Pfam" id="PF20703"/>
    </source>
</evidence>
<reference evidence="4 5" key="1">
    <citation type="submission" date="2017-03" db="EMBL/GenBank/DDBJ databases">
        <title>Complete genome sequence of Candidatus 'Thiodictyon syntrophicum' sp. nov. strain Cad16T, a photolithoautotroph purple sulfur bacterium isolated from an alpine meromictic lake.</title>
        <authorList>
            <person name="Luedin S.M."/>
            <person name="Pothier J.F."/>
            <person name="Danza F."/>
            <person name="Storelli N."/>
            <person name="Wittwer M."/>
            <person name="Tonolla M."/>
        </authorList>
    </citation>
    <scope>NUCLEOTIDE SEQUENCE [LARGE SCALE GENOMIC DNA]</scope>
    <source>
        <strain evidence="4 5">Cad16T</strain>
    </source>
</reference>
<evidence type="ECO:0000313" key="5">
    <source>
        <dbReference type="Proteomes" id="UP000232638"/>
    </source>
</evidence>
<feature type="compositionally biased region" description="Pro residues" evidence="1">
    <location>
        <begin position="225"/>
        <end position="235"/>
    </location>
</feature>
<feature type="domain" description="Sulfatase-modifying factor enzyme-like" evidence="2">
    <location>
        <begin position="737"/>
        <end position="998"/>
    </location>
</feature>
<dbReference type="EMBL" id="CP020370">
    <property type="protein sequence ID" value="AUB82059.1"/>
    <property type="molecule type" value="Genomic_DNA"/>
</dbReference>
<dbReference type="SUPFAM" id="SSF56436">
    <property type="entry name" value="C-type lectin-like"/>
    <property type="match status" value="1"/>
</dbReference>
<feature type="region of interest" description="Disordered" evidence="1">
    <location>
        <begin position="218"/>
        <end position="241"/>
    </location>
</feature>
<accession>A0A2K8U9H4</accession>
<dbReference type="AlphaFoldDB" id="A0A2K8U9H4"/>
<gene>
    <name evidence="4" type="ORF">THSYN_14630</name>
</gene>
<evidence type="ECO:0000313" key="4">
    <source>
        <dbReference type="EMBL" id="AUB82059.1"/>
    </source>
</evidence>
<dbReference type="OrthoDB" id="9782895at2"/>